<dbReference type="EMBL" id="SPUK01000004">
    <property type="protein sequence ID" value="TQV98130.1"/>
    <property type="molecule type" value="Genomic_DNA"/>
</dbReference>
<dbReference type="OrthoDB" id="4868006at2759"/>
<feature type="region of interest" description="Disordered" evidence="1">
    <location>
        <begin position="184"/>
        <end position="219"/>
    </location>
</feature>
<organism evidence="2 3">
    <name type="scientific">Cordyceps javanica</name>
    <dbReference type="NCBI Taxonomy" id="43265"/>
    <lineage>
        <taxon>Eukaryota</taxon>
        <taxon>Fungi</taxon>
        <taxon>Dikarya</taxon>
        <taxon>Ascomycota</taxon>
        <taxon>Pezizomycotina</taxon>
        <taxon>Sordariomycetes</taxon>
        <taxon>Hypocreomycetidae</taxon>
        <taxon>Hypocreales</taxon>
        <taxon>Cordycipitaceae</taxon>
        <taxon>Cordyceps</taxon>
    </lineage>
</organism>
<gene>
    <name evidence="2" type="ORF">IF1G_03873</name>
</gene>
<comment type="caution">
    <text evidence="2">The sequence shown here is derived from an EMBL/GenBank/DDBJ whole genome shotgun (WGS) entry which is preliminary data.</text>
</comment>
<feature type="compositionally biased region" description="Basic and acidic residues" evidence="1">
    <location>
        <begin position="108"/>
        <end position="143"/>
    </location>
</feature>
<protein>
    <submittedName>
        <fullName evidence="2">Uncharacterized protein</fullName>
    </submittedName>
</protein>
<feature type="region of interest" description="Disordered" evidence="1">
    <location>
        <begin position="1"/>
        <end position="168"/>
    </location>
</feature>
<dbReference type="AlphaFoldDB" id="A0A545W471"/>
<name>A0A545W471_9HYPO</name>
<sequence>MPASSPATSHRTGKSMSTNEAKASSEKLQRALQSNNIRSSVSSPSTNAALEITPLLAETSLTISPPENLESVVRKIPIPSDSTAAEINASEATRAPSSEDGATACDAESEKKPKESAGKNIMDKTDEPNPARDADKDESKDQETGLSTAAAESRESNRGTTGAAEAEDIELVAESRQNTGATADDAVEIDPSPNEQLEQEHQLSQHAGDGDQETAYDTPGSVVSSQWLLAKLDGLSADTLEAGRAAIRQELRDMEATVARLPRASMPSTSSVTGIDPGQRLRMVETLIAPQLAKIPGHCWLGYKSRLLRMCSRGEAHNMDYRQRLEKVKEIVYLPEEMQLVHGDGSAERIGCAIRVCATVTEILGRDDEVVPEEMTAWVAAQLRDVTWKAKVTSAWRKYWPEAAATVVD</sequence>
<evidence type="ECO:0000313" key="3">
    <source>
        <dbReference type="Proteomes" id="UP000315783"/>
    </source>
</evidence>
<proteinExistence type="predicted"/>
<evidence type="ECO:0000256" key="1">
    <source>
        <dbReference type="SAM" id="MobiDB-lite"/>
    </source>
</evidence>
<keyword evidence="3" id="KW-1185">Reference proteome</keyword>
<feature type="compositionally biased region" description="Polar residues" evidence="1">
    <location>
        <begin position="1"/>
        <end position="22"/>
    </location>
</feature>
<feature type="compositionally biased region" description="Low complexity" evidence="1">
    <location>
        <begin position="34"/>
        <end position="47"/>
    </location>
</feature>
<dbReference type="Proteomes" id="UP000315783">
    <property type="component" value="Unassembled WGS sequence"/>
</dbReference>
<dbReference type="STRING" id="43265.A0A545W471"/>
<evidence type="ECO:0000313" key="2">
    <source>
        <dbReference type="EMBL" id="TQV98130.1"/>
    </source>
</evidence>
<accession>A0A545W471</accession>
<reference evidence="2 3" key="1">
    <citation type="journal article" date="2019" name="Appl. Microbiol. Biotechnol.">
        <title>Genome sequence of Isaria javanica and comparative genome analysis insights into family S53 peptidase evolution in fungal entomopathogens.</title>
        <authorList>
            <person name="Lin R."/>
            <person name="Zhang X."/>
            <person name="Xin B."/>
            <person name="Zou M."/>
            <person name="Gao Y."/>
            <person name="Qin F."/>
            <person name="Hu Q."/>
            <person name="Xie B."/>
            <person name="Cheng X."/>
        </authorList>
    </citation>
    <scope>NUCLEOTIDE SEQUENCE [LARGE SCALE GENOMIC DNA]</scope>
    <source>
        <strain evidence="2 3">IJ1G</strain>
    </source>
</reference>